<protein>
    <recommendedName>
        <fullName evidence="3">Heterokaryon incompatibility domain-containing protein</fullName>
    </recommendedName>
</protein>
<evidence type="ECO:0008006" key="3">
    <source>
        <dbReference type="Google" id="ProtNLM"/>
    </source>
</evidence>
<dbReference type="PANTHER" id="PTHR33112">
    <property type="entry name" value="DOMAIN PROTEIN, PUTATIVE-RELATED"/>
    <property type="match status" value="1"/>
</dbReference>
<dbReference type="AlphaFoldDB" id="A0A6A6E9U7"/>
<evidence type="ECO:0000313" key="1">
    <source>
        <dbReference type="EMBL" id="KAF2188651.1"/>
    </source>
</evidence>
<dbReference type="PANTHER" id="PTHR33112:SF9">
    <property type="entry name" value="HETEROKARYON INCOMPATIBILITY DOMAIN-CONTAINING PROTEIN"/>
    <property type="match status" value="1"/>
</dbReference>
<gene>
    <name evidence="1" type="ORF">K469DRAFT_84552</name>
</gene>
<organism evidence="1 2">
    <name type="scientific">Zopfia rhizophila CBS 207.26</name>
    <dbReference type="NCBI Taxonomy" id="1314779"/>
    <lineage>
        <taxon>Eukaryota</taxon>
        <taxon>Fungi</taxon>
        <taxon>Dikarya</taxon>
        <taxon>Ascomycota</taxon>
        <taxon>Pezizomycotina</taxon>
        <taxon>Dothideomycetes</taxon>
        <taxon>Dothideomycetes incertae sedis</taxon>
        <taxon>Zopfiaceae</taxon>
        <taxon>Zopfia</taxon>
    </lineage>
</organism>
<proteinExistence type="predicted"/>
<keyword evidence="2" id="KW-1185">Reference proteome</keyword>
<accession>A0A6A6E9U7</accession>
<dbReference type="Proteomes" id="UP000800200">
    <property type="component" value="Unassembled WGS sequence"/>
</dbReference>
<evidence type="ECO:0000313" key="2">
    <source>
        <dbReference type="Proteomes" id="UP000800200"/>
    </source>
</evidence>
<dbReference type="OrthoDB" id="3486565at2759"/>
<reference evidence="1" key="1">
    <citation type="journal article" date="2020" name="Stud. Mycol.">
        <title>101 Dothideomycetes genomes: a test case for predicting lifestyles and emergence of pathogens.</title>
        <authorList>
            <person name="Haridas S."/>
            <person name="Albert R."/>
            <person name="Binder M."/>
            <person name="Bloem J."/>
            <person name="Labutti K."/>
            <person name="Salamov A."/>
            <person name="Andreopoulos B."/>
            <person name="Baker S."/>
            <person name="Barry K."/>
            <person name="Bills G."/>
            <person name="Bluhm B."/>
            <person name="Cannon C."/>
            <person name="Castanera R."/>
            <person name="Culley D."/>
            <person name="Daum C."/>
            <person name="Ezra D."/>
            <person name="Gonzalez J."/>
            <person name="Henrissat B."/>
            <person name="Kuo A."/>
            <person name="Liang C."/>
            <person name="Lipzen A."/>
            <person name="Lutzoni F."/>
            <person name="Magnuson J."/>
            <person name="Mondo S."/>
            <person name="Nolan M."/>
            <person name="Ohm R."/>
            <person name="Pangilinan J."/>
            <person name="Park H.-J."/>
            <person name="Ramirez L."/>
            <person name="Alfaro M."/>
            <person name="Sun H."/>
            <person name="Tritt A."/>
            <person name="Yoshinaga Y."/>
            <person name="Zwiers L.-H."/>
            <person name="Turgeon B."/>
            <person name="Goodwin S."/>
            <person name="Spatafora J."/>
            <person name="Crous P."/>
            <person name="Grigoriev I."/>
        </authorList>
    </citation>
    <scope>NUCLEOTIDE SEQUENCE</scope>
    <source>
        <strain evidence="1">CBS 207.26</strain>
    </source>
</reference>
<dbReference type="EMBL" id="ML994623">
    <property type="protein sequence ID" value="KAF2188651.1"/>
    <property type="molecule type" value="Genomic_DNA"/>
</dbReference>
<sequence length="239" mass="27047">MVCEDYTPRGIAYPTDKLSAVSSLMHSFMPHLGKYYAGLWEHNLIMSLQWEATNTALCMRHEEYVTPSFSWASISGGVIWYFDIREISAPDTHEFANIVDISCELARNDPCGPVSSGHITLRGYTSDMKIEESKLMWLPDGRLEMTKDDTESCYVTLDSKQDFERVEPGMTVKCLDIMRDKEGLHDKGLHDKGLHDNYISGLVLLPVDHDRPSHYCGIGFSTMLKEHFKDSALESATIV</sequence>
<name>A0A6A6E9U7_9PEZI</name>